<evidence type="ECO:0000313" key="7">
    <source>
        <dbReference type="EMBL" id="PSL42806.1"/>
    </source>
</evidence>
<keyword evidence="8" id="KW-1185">Reference proteome</keyword>
<keyword evidence="5" id="KW-0482">Metalloprotease</keyword>
<dbReference type="RefSeq" id="WP_106531264.1">
    <property type="nucleotide sequence ID" value="NZ_PYAW01000010.1"/>
</dbReference>
<comment type="caution">
    <text evidence="7">The sequence shown here is derived from an EMBL/GenBank/DDBJ whole genome shotgun (WGS) entry which is preliminary data.</text>
</comment>
<feature type="domain" description="MPN" evidence="6">
    <location>
        <begin position="29"/>
        <end position="153"/>
    </location>
</feature>
<name>A0A2P8H996_CHINA</name>
<accession>A0A2P8H996</accession>
<dbReference type="PROSITE" id="PS50249">
    <property type="entry name" value="MPN"/>
    <property type="match status" value="1"/>
</dbReference>
<evidence type="ECO:0000256" key="1">
    <source>
        <dbReference type="ARBA" id="ARBA00022670"/>
    </source>
</evidence>
<sequence length="156" mass="17522">MKNPDLKSAIAHLKVTFDPEIPRTERFKVRTIRDVYNLFLANWDETAIDSYEEAKVIYLDEEATVIGIFDLAMGSDSEVVFDIKVLAAIGVQTLAKAFVLAHNHPGAPIVPSFSDIATTYNVQAGCQLLNVHLLDHLIINKENYYSFREDGLLLQL</sequence>
<dbReference type="GO" id="GO:0008237">
    <property type="term" value="F:metallopeptidase activity"/>
    <property type="evidence" value="ECO:0007669"/>
    <property type="project" value="UniProtKB-KW"/>
</dbReference>
<keyword evidence="4" id="KW-0862">Zinc</keyword>
<keyword evidence="3" id="KW-0378">Hydrolase</keyword>
<gene>
    <name evidence="7" type="ORF">CLV51_11022</name>
</gene>
<dbReference type="EMBL" id="PYAW01000010">
    <property type="protein sequence ID" value="PSL42806.1"/>
    <property type="molecule type" value="Genomic_DNA"/>
</dbReference>
<proteinExistence type="predicted"/>
<organism evidence="7 8">
    <name type="scientific">Chitinophaga niastensis</name>
    <dbReference type="NCBI Taxonomy" id="536980"/>
    <lineage>
        <taxon>Bacteria</taxon>
        <taxon>Pseudomonadati</taxon>
        <taxon>Bacteroidota</taxon>
        <taxon>Chitinophagia</taxon>
        <taxon>Chitinophagales</taxon>
        <taxon>Chitinophagaceae</taxon>
        <taxon>Chitinophaga</taxon>
    </lineage>
</organism>
<evidence type="ECO:0000313" key="8">
    <source>
        <dbReference type="Proteomes" id="UP000240971"/>
    </source>
</evidence>
<dbReference type="AlphaFoldDB" id="A0A2P8H996"/>
<evidence type="ECO:0000256" key="2">
    <source>
        <dbReference type="ARBA" id="ARBA00022723"/>
    </source>
</evidence>
<dbReference type="OrthoDB" id="9804482at2"/>
<dbReference type="Proteomes" id="UP000240971">
    <property type="component" value="Unassembled WGS sequence"/>
</dbReference>
<protein>
    <submittedName>
        <fullName evidence="7">RadC-like JAB domain-containing protein</fullName>
    </submittedName>
</protein>
<dbReference type="PANTHER" id="PTHR30471">
    <property type="entry name" value="DNA REPAIR PROTEIN RADC"/>
    <property type="match status" value="1"/>
</dbReference>
<evidence type="ECO:0000256" key="5">
    <source>
        <dbReference type="ARBA" id="ARBA00023049"/>
    </source>
</evidence>
<dbReference type="InterPro" id="IPR037518">
    <property type="entry name" value="MPN"/>
</dbReference>
<dbReference type="PANTHER" id="PTHR30471:SF3">
    <property type="entry name" value="UPF0758 PROTEIN YEES-RELATED"/>
    <property type="match status" value="1"/>
</dbReference>
<dbReference type="Gene3D" id="3.40.140.10">
    <property type="entry name" value="Cytidine Deaminase, domain 2"/>
    <property type="match status" value="1"/>
</dbReference>
<dbReference type="InterPro" id="IPR025657">
    <property type="entry name" value="RadC_JAB"/>
</dbReference>
<dbReference type="GO" id="GO:0006508">
    <property type="term" value="P:proteolysis"/>
    <property type="evidence" value="ECO:0007669"/>
    <property type="project" value="UniProtKB-KW"/>
</dbReference>
<evidence type="ECO:0000256" key="3">
    <source>
        <dbReference type="ARBA" id="ARBA00022801"/>
    </source>
</evidence>
<dbReference type="InterPro" id="IPR001405">
    <property type="entry name" value="UPF0758"/>
</dbReference>
<reference evidence="7 8" key="1">
    <citation type="submission" date="2018-03" db="EMBL/GenBank/DDBJ databases">
        <title>Genomic Encyclopedia of Archaeal and Bacterial Type Strains, Phase II (KMG-II): from individual species to whole genera.</title>
        <authorList>
            <person name="Goeker M."/>
        </authorList>
    </citation>
    <scope>NUCLEOTIDE SEQUENCE [LARGE SCALE GENOMIC DNA]</scope>
    <source>
        <strain evidence="7 8">DSM 24859</strain>
    </source>
</reference>
<dbReference type="Pfam" id="PF04002">
    <property type="entry name" value="RadC"/>
    <property type="match status" value="1"/>
</dbReference>
<keyword evidence="2" id="KW-0479">Metal-binding</keyword>
<evidence type="ECO:0000259" key="6">
    <source>
        <dbReference type="PROSITE" id="PS50249"/>
    </source>
</evidence>
<evidence type="ECO:0000256" key="4">
    <source>
        <dbReference type="ARBA" id="ARBA00022833"/>
    </source>
</evidence>
<dbReference type="GO" id="GO:0046872">
    <property type="term" value="F:metal ion binding"/>
    <property type="evidence" value="ECO:0007669"/>
    <property type="project" value="UniProtKB-KW"/>
</dbReference>
<keyword evidence="1" id="KW-0645">Protease</keyword>